<dbReference type="SMART" id="SM00028">
    <property type="entry name" value="TPR"/>
    <property type="match status" value="2"/>
</dbReference>
<keyword evidence="6" id="KW-0508">mRNA splicing</keyword>
<dbReference type="SMART" id="SM00248">
    <property type="entry name" value="ANK"/>
    <property type="match status" value="2"/>
</dbReference>
<feature type="region of interest" description="Disordered" evidence="10">
    <location>
        <begin position="590"/>
        <end position="712"/>
    </location>
</feature>
<gene>
    <name evidence="13" type="ORF">LSH36_8g00045</name>
</gene>
<evidence type="ECO:0000313" key="14">
    <source>
        <dbReference type="Proteomes" id="UP001208570"/>
    </source>
</evidence>
<dbReference type="AlphaFoldDB" id="A0AAD9NIJ2"/>
<evidence type="ECO:0000256" key="9">
    <source>
        <dbReference type="PROSITE-ProRule" id="PRU00023"/>
    </source>
</evidence>
<dbReference type="Gene3D" id="1.25.40.10">
    <property type="entry name" value="Tetratricopeptide repeat domain"/>
    <property type="match status" value="1"/>
</dbReference>
<reference evidence="13" key="1">
    <citation type="journal article" date="2023" name="Mol. Biol. Evol.">
        <title>Third-Generation Sequencing Reveals the Adaptive Role of the Epigenome in Three Deep-Sea Polychaetes.</title>
        <authorList>
            <person name="Perez M."/>
            <person name="Aroh O."/>
            <person name="Sun Y."/>
            <person name="Lan Y."/>
            <person name="Juniper S.K."/>
            <person name="Young C.R."/>
            <person name="Angers B."/>
            <person name="Qian P.Y."/>
        </authorList>
    </citation>
    <scope>NUCLEOTIDE SEQUENCE</scope>
    <source>
        <strain evidence="13">P08H-3</strain>
    </source>
</reference>
<feature type="domain" description="SDE2-like" evidence="12">
    <location>
        <begin position="496"/>
        <end position="592"/>
    </location>
</feature>
<dbReference type="Pfam" id="PF12796">
    <property type="entry name" value="Ank_2"/>
    <property type="match status" value="1"/>
</dbReference>
<feature type="domain" description="SDE2/SF3A3 SAP" evidence="11">
    <location>
        <begin position="744"/>
        <end position="805"/>
    </location>
</feature>
<evidence type="ECO:0000256" key="1">
    <source>
        <dbReference type="ARBA" id="ARBA00004123"/>
    </source>
</evidence>
<dbReference type="InterPro" id="IPR053822">
    <property type="entry name" value="SDE2-like_dom"/>
</dbReference>
<dbReference type="EMBL" id="JAODUP010000008">
    <property type="protein sequence ID" value="KAK2169601.1"/>
    <property type="molecule type" value="Genomic_DNA"/>
</dbReference>
<feature type="repeat" description="ANK" evidence="9">
    <location>
        <begin position="330"/>
        <end position="365"/>
    </location>
</feature>
<dbReference type="PROSITE" id="PS50088">
    <property type="entry name" value="ANK_REPEAT"/>
    <property type="match status" value="1"/>
</dbReference>
<evidence type="ECO:0000256" key="2">
    <source>
        <dbReference type="ARBA" id="ARBA00004496"/>
    </source>
</evidence>
<evidence type="ECO:0000256" key="6">
    <source>
        <dbReference type="ARBA" id="ARBA00023187"/>
    </source>
</evidence>
<dbReference type="GO" id="GO:0005737">
    <property type="term" value="C:cytoplasm"/>
    <property type="evidence" value="ECO:0007669"/>
    <property type="project" value="UniProtKB-SubCell"/>
</dbReference>
<dbReference type="InterPro" id="IPR011990">
    <property type="entry name" value="TPR-like_helical_dom_sf"/>
</dbReference>
<keyword evidence="7" id="KW-0539">Nucleus</keyword>
<keyword evidence="5" id="KW-0507">mRNA processing</keyword>
<evidence type="ECO:0000259" key="11">
    <source>
        <dbReference type="Pfam" id="PF13297"/>
    </source>
</evidence>
<dbReference type="PANTHER" id="PTHR12786:SF1">
    <property type="entry name" value="SPLICING REGULATOR SDE2"/>
    <property type="match status" value="1"/>
</dbReference>
<keyword evidence="8" id="KW-0131">Cell cycle</keyword>
<protein>
    <recommendedName>
        <fullName evidence="15">Replication stress response regulator SDE2</fullName>
    </recommendedName>
</protein>
<sequence>MASFNGTTLDFLRPSSRPITSDFFQADPTMAVLQCIENCVNNPLHTDMYEDYGKMDADSTAGQLIYVAFTDLYVKAMEALTNKNYAQAVESSSESLEIAEQVRHIGQEKVSILLCRAQAKYELEDYTAAFNDVTKAITIDPRRMDGPLLLIEILTACEDYDKAFNLCMTVILRYEKKSIMLKFVKQAVILAAKVRNGFQELQIMSESNIDSSMWNDVVHELAKEDAWSFVKIILLGTDDITGIEMTLNAKGIHLWGLIDYCDITPWKQWGQKLMLFLLKHGADYETICPKSKSPLHRAMEIGLKSDSFDLLKELFANYIKPYKLNQTNENGNTLLHLACSNKSTVRSTAIKLLLNHHLDVNVKNKAGKMAHQLLPEGDSDRKMIQEIIDKKDSKTGGSDPTRCYHYTTEAPLSGNEAPPTTDVDDTKAEFKALKHFERNEGSHDMASLITIEGPSLKNMNIISASDSYIVHQGKLTEPETLLQNGQTYHVVPRFLGGKGGFGSMLRALGAQIEKTTNREACRDLSGRRMRDVNNEQKLREWVAKAAEREREKEQRRKERWERRRAEPRHNFDDPDYVKQKMQVVEGLEDALQQGLQKASSSAECSVPPVSRKRKSDEPGPSTTTKKRFEWLGDGISCSDLESESDTEAEKECNSLVPDEGAASSPVHDTHSDSGVESTTEIKVKESPMDIDSDSSGKDSAVNVEPDSASGVQPGMMLTDHSTNATSHSLAIEHKSCDPEPFDPNSVDLLSYNCIEELESLGLDALKAVLMARGLKCGGTLLQRAERLWAIRGVPQDQIDRSLLAKPTKGKATKK</sequence>
<dbReference type="Proteomes" id="UP001208570">
    <property type="component" value="Unassembled WGS sequence"/>
</dbReference>
<evidence type="ECO:0000313" key="13">
    <source>
        <dbReference type="EMBL" id="KAK2169601.1"/>
    </source>
</evidence>
<comment type="caution">
    <text evidence="13">The sequence shown here is derived from an EMBL/GenBank/DDBJ whole genome shotgun (WGS) entry which is preliminary data.</text>
</comment>
<feature type="region of interest" description="Disordered" evidence="10">
    <location>
        <begin position="545"/>
        <end position="577"/>
    </location>
</feature>
<dbReference type="Pfam" id="PF13297">
    <property type="entry name" value="SDE2_2C"/>
    <property type="match status" value="1"/>
</dbReference>
<evidence type="ECO:0008006" key="15">
    <source>
        <dbReference type="Google" id="ProtNLM"/>
    </source>
</evidence>
<evidence type="ECO:0000256" key="5">
    <source>
        <dbReference type="ARBA" id="ARBA00022664"/>
    </source>
</evidence>
<dbReference type="GO" id="GO:0006397">
    <property type="term" value="P:mRNA processing"/>
    <property type="evidence" value="ECO:0007669"/>
    <property type="project" value="UniProtKB-KW"/>
</dbReference>
<comment type="subcellular location">
    <subcellularLocation>
        <location evidence="2">Cytoplasm</location>
    </subcellularLocation>
    <subcellularLocation>
        <location evidence="1">Nucleus</location>
    </subcellularLocation>
</comment>
<keyword evidence="4" id="KW-0963">Cytoplasm</keyword>
<feature type="compositionally biased region" description="Basic and acidic residues" evidence="10">
    <location>
        <begin position="667"/>
        <end position="687"/>
    </location>
</feature>
<organism evidence="13 14">
    <name type="scientific">Paralvinella palmiformis</name>
    <dbReference type="NCBI Taxonomy" id="53620"/>
    <lineage>
        <taxon>Eukaryota</taxon>
        <taxon>Metazoa</taxon>
        <taxon>Spiralia</taxon>
        <taxon>Lophotrochozoa</taxon>
        <taxon>Annelida</taxon>
        <taxon>Polychaeta</taxon>
        <taxon>Sedentaria</taxon>
        <taxon>Canalipalpata</taxon>
        <taxon>Terebellida</taxon>
        <taxon>Terebelliformia</taxon>
        <taxon>Alvinellidae</taxon>
        <taxon>Paralvinella</taxon>
    </lineage>
</organism>
<evidence type="ECO:0000259" key="12">
    <source>
        <dbReference type="Pfam" id="PF22782"/>
    </source>
</evidence>
<dbReference type="InterPro" id="IPR051421">
    <property type="entry name" value="RNA_Proc_DNA_Dmg_Regulator"/>
</dbReference>
<dbReference type="InterPro" id="IPR025086">
    <property type="entry name" value="SDE2/SF3A3_SAP"/>
</dbReference>
<accession>A0AAD9NIJ2</accession>
<dbReference type="Pfam" id="PF22782">
    <property type="entry name" value="SDE2"/>
    <property type="match status" value="1"/>
</dbReference>
<evidence type="ECO:0000256" key="10">
    <source>
        <dbReference type="SAM" id="MobiDB-lite"/>
    </source>
</evidence>
<feature type="compositionally biased region" description="Polar residues" evidence="10">
    <location>
        <begin position="593"/>
        <end position="603"/>
    </location>
</feature>
<dbReference type="SUPFAM" id="SSF48403">
    <property type="entry name" value="Ankyrin repeat"/>
    <property type="match status" value="1"/>
</dbReference>
<comment type="similarity">
    <text evidence="3">Belongs to the SDE2 family.</text>
</comment>
<name>A0AAD9NIJ2_9ANNE</name>
<dbReference type="Gene3D" id="1.25.40.20">
    <property type="entry name" value="Ankyrin repeat-containing domain"/>
    <property type="match status" value="1"/>
</dbReference>
<dbReference type="SUPFAM" id="SSF48452">
    <property type="entry name" value="TPR-like"/>
    <property type="match status" value="1"/>
</dbReference>
<dbReference type="InterPro" id="IPR002110">
    <property type="entry name" value="Ankyrin_rpt"/>
</dbReference>
<dbReference type="PANTHER" id="PTHR12786">
    <property type="entry name" value="SPLICING FACTOR SF3A-RELATED"/>
    <property type="match status" value="1"/>
</dbReference>
<dbReference type="GO" id="GO:0008380">
    <property type="term" value="P:RNA splicing"/>
    <property type="evidence" value="ECO:0007669"/>
    <property type="project" value="UniProtKB-KW"/>
</dbReference>
<proteinExistence type="inferred from homology"/>
<dbReference type="GO" id="GO:0005634">
    <property type="term" value="C:nucleus"/>
    <property type="evidence" value="ECO:0007669"/>
    <property type="project" value="UniProtKB-SubCell"/>
</dbReference>
<evidence type="ECO:0000256" key="4">
    <source>
        <dbReference type="ARBA" id="ARBA00022490"/>
    </source>
</evidence>
<evidence type="ECO:0000256" key="3">
    <source>
        <dbReference type="ARBA" id="ARBA00008726"/>
    </source>
</evidence>
<dbReference type="InterPro" id="IPR019734">
    <property type="entry name" value="TPR_rpt"/>
</dbReference>
<dbReference type="PROSITE" id="PS50297">
    <property type="entry name" value="ANK_REP_REGION"/>
    <property type="match status" value="1"/>
</dbReference>
<evidence type="ECO:0000256" key="8">
    <source>
        <dbReference type="ARBA" id="ARBA00023306"/>
    </source>
</evidence>
<keyword evidence="9" id="KW-0040">ANK repeat</keyword>
<dbReference type="InterPro" id="IPR036770">
    <property type="entry name" value="Ankyrin_rpt-contain_sf"/>
</dbReference>
<evidence type="ECO:0000256" key="7">
    <source>
        <dbReference type="ARBA" id="ARBA00023242"/>
    </source>
</evidence>
<keyword evidence="14" id="KW-1185">Reference proteome</keyword>